<protein>
    <submittedName>
        <fullName evidence="1">Uncharacterized protein</fullName>
    </submittedName>
</protein>
<reference evidence="1" key="1">
    <citation type="journal article" date="2015" name="Nature">
        <title>Complex archaea that bridge the gap between prokaryotes and eukaryotes.</title>
        <authorList>
            <person name="Spang A."/>
            <person name="Saw J.H."/>
            <person name="Jorgensen S.L."/>
            <person name="Zaremba-Niedzwiedzka K."/>
            <person name="Martijn J."/>
            <person name="Lind A.E."/>
            <person name="van Eijk R."/>
            <person name="Schleper C."/>
            <person name="Guy L."/>
            <person name="Ettema T.J."/>
        </authorList>
    </citation>
    <scope>NUCLEOTIDE SEQUENCE</scope>
</reference>
<gene>
    <name evidence="1" type="ORF">LCGC14_0782670</name>
</gene>
<accession>A0A0F9T215</accession>
<sequence length="181" mass="19305">MGFQVEDGRGRGYQAEVNSEQELVVRAIVETELEHSSASGTAYSWDSTELDIDTGDTMLFVKNTGDVPLILDRAEFNGSNVICTWTILTGEATTTAAGTVVTGVNQNRSFSSKLADATAFSDETAVADGDIVSRVKTAVSGHHVHNLDGLILGKNHYLQINQITESTSGSVIVIGHFETPS</sequence>
<proteinExistence type="predicted"/>
<comment type="caution">
    <text evidence="1">The sequence shown here is derived from an EMBL/GenBank/DDBJ whole genome shotgun (WGS) entry which is preliminary data.</text>
</comment>
<dbReference type="EMBL" id="LAZR01002031">
    <property type="protein sequence ID" value="KKN35533.1"/>
    <property type="molecule type" value="Genomic_DNA"/>
</dbReference>
<name>A0A0F9T215_9ZZZZ</name>
<dbReference type="AlphaFoldDB" id="A0A0F9T215"/>
<evidence type="ECO:0000313" key="1">
    <source>
        <dbReference type="EMBL" id="KKN35533.1"/>
    </source>
</evidence>
<organism evidence="1">
    <name type="scientific">marine sediment metagenome</name>
    <dbReference type="NCBI Taxonomy" id="412755"/>
    <lineage>
        <taxon>unclassified sequences</taxon>
        <taxon>metagenomes</taxon>
        <taxon>ecological metagenomes</taxon>
    </lineage>
</organism>